<dbReference type="GO" id="GO:0020037">
    <property type="term" value="F:heme binding"/>
    <property type="evidence" value="ECO:0007669"/>
    <property type="project" value="UniProtKB-ARBA"/>
</dbReference>
<evidence type="ECO:0000313" key="4">
    <source>
        <dbReference type="EMBL" id="KAF0482741.1"/>
    </source>
</evidence>
<dbReference type="InterPro" id="IPR036400">
    <property type="entry name" value="Cyt_B5-like_heme/steroid_sf"/>
</dbReference>
<dbReference type="AlphaFoldDB" id="A0A8H4ADH7"/>
<evidence type="ECO:0000259" key="3">
    <source>
        <dbReference type="SMART" id="SM01117"/>
    </source>
</evidence>
<dbReference type="Gene3D" id="3.10.120.10">
    <property type="entry name" value="Cytochrome b5-like heme/steroid binding domain"/>
    <property type="match status" value="1"/>
</dbReference>
<evidence type="ECO:0000256" key="2">
    <source>
        <dbReference type="SAM" id="MobiDB-lite"/>
    </source>
</evidence>
<comment type="caution">
    <text evidence="4">The sequence shown here is derived from an EMBL/GenBank/DDBJ whole genome shotgun (WGS) entry which is preliminary data.</text>
</comment>
<dbReference type="SUPFAM" id="SSF55856">
    <property type="entry name" value="Cytochrome b5-like heme/steroid binding domain"/>
    <property type="match status" value="1"/>
</dbReference>
<dbReference type="OrthoDB" id="899at2759"/>
<reference evidence="4 5" key="1">
    <citation type="journal article" date="2019" name="Environ. Microbiol.">
        <title>At the nexus of three kingdoms: the genome of the mycorrhizal fungus Gigaspora margarita provides insights into plant, endobacterial and fungal interactions.</title>
        <authorList>
            <person name="Venice F."/>
            <person name="Ghignone S."/>
            <person name="Salvioli di Fossalunga A."/>
            <person name="Amselem J."/>
            <person name="Novero M."/>
            <person name="Xianan X."/>
            <person name="Sedzielewska Toro K."/>
            <person name="Morin E."/>
            <person name="Lipzen A."/>
            <person name="Grigoriev I.V."/>
            <person name="Henrissat B."/>
            <person name="Martin F.M."/>
            <person name="Bonfante P."/>
        </authorList>
    </citation>
    <scope>NUCLEOTIDE SEQUENCE [LARGE SCALE GENOMIC DNA]</scope>
    <source>
        <strain evidence="4 5">BEG34</strain>
    </source>
</reference>
<feature type="domain" description="Cytochrome b5 heme-binding" evidence="3">
    <location>
        <begin position="24"/>
        <end position="118"/>
    </location>
</feature>
<dbReference type="GO" id="GO:0016020">
    <property type="term" value="C:membrane"/>
    <property type="evidence" value="ECO:0007669"/>
    <property type="project" value="TreeGrafter"/>
</dbReference>
<dbReference type="Pfam" id="PF00173">
    <property type="entry name" value="Cyt-b5"/>
    <property type="match status" value="1"/>
</dbReference>
<gene>
    <name evidence="4" type="ORF">F8M41_023359</name>
</gene>
<dbReference type="InterPro" id="IPR001199">
    <property type="entry name" value="Cyt_B5-like_heme/steroid-bd"/>
</dbReference>
<protein>
    <submittedName>
        <fullName evidence="4">Cytochrome b5</fullName>
    </submittedName>
</protein>
<name>A0A8H4ADH7_GIGMA</name>
<comment type="similarity">
    <text evidence="1">Belongs to the cytochrome b5 family. MAPR subfamily.</text>
</comment>
<evidence type="ECO:0000256" key="1">
    <source>
        <dbReference type="ARBA" id="ARBA00038357"/>
    </source>
</evidence>
<evidence type="ECO:0000313" key="5">
    <source>
        <dbReference type="Proteomes" id="UP000439903"/>
    </source>
</evidence>
<dbReference type="GO" id="GO:0005783">
    <property type="term" value="C:endoplasmic reticulum"/>
    <property type="evidence" value="ECO:0007669"/>
    <property type="project" value="TreeGrafter"/>
</dbReference>
<feature type="compositionally biased region" description="Polar residues" evidence="2">
    <location>
        <begin position="1"/>
        <end position="13"/>
    </location>
</feature>
<sequence>MSQLPPNASNEPTPNLAEPKDTPFTSAQLAEYDGTDLNRPIYVAVKGTVFDVTGKRPLYGVGGSYHVFAGKDASKGLATGSMTDVTGDYSSLDESQLKTLDDWYNYYKLRYNIVGKVTS</sequence>
<proteinExistence type="inferred from homology"/>
<dbReference type="SMART" id="SM01117">
    <property type="entry name" value="Cyt-b5"/>
    <property type="match status" value="1"/>
</dbReference>
<accession>A0A8H4ADH7</accession>
<dbReference type="InterPro" id="IPR050577">
    <property type="entry name" value="MAPR/NEUFC/NENF-like"/>
</dbReference>
<dbReference type="Proteomes" id="UP000439903">
    <property type="component" value="Unassembled WGS sequence"/>
</dbReference>
<dbReference type="PANTHER" id="PTHR10281">
    <property type="entry name" value="MEMBRANE-ASSOCIATED PROGESTERONE RECEPTOR COMPONENT-RELATED"/>
    <property type="match status" value="1"/>
</dbReference>
<dbReference type="PANTHER" id="PTHR10281:SF115">
    <property type="entry name" value="BINDING PROTEIN, PUTATIVE (AFU_ORTHOLOGUE AFUA_4G06240)-RELATED"/>
    <property type="match status" value="1"/>
</dbReference>
<dbReference type="EMBL" id="WTPW01000756">
    <property type="protein sequence ID" value="KAF0482741.1"/>
    <property type="molecule type" value="Genomic_DNA"/>
</dbReference>
<keyword evidence="5" id="KW-1185">Reference proteome</keyword>
<feature type="region of interest" description="Disordered" evidence="2">
    <location>
        <begin position="1"/>
        <end position="25"/>
    </location>
</feature>
<organism evidence="4 5">
    <name type="scientific">Gigaspora margarita</name>
    <dbReference type="NCBI Taxonomy" id="4874"/>
    <lineage>
        <taxon>Eukaryota</taxon>
        <taxon>Fungi</taxon>
        <taxon>Fungi incertae sedis</taxon>
        <taxon>Mucoromycota</taxon>
        <taxon>Glomeromycotina</taxon>
        <taxon>Glomeromycetes</taxon>
        <taxon>Diversisporales</taxon>
        <taxon>Gigasporaceae</taxon>
        <taxon>Gigaspora</taxon>
    </lineage>
</organism>
<dbReference type="FunFam" id="3.10.120.10:FF:000003">
    <property type="entry name" value="membrane-associated progesterone receptor component 1"/>
    <property type="match status" value="1"/>
</dbReference>